<dbReference type="GO" id="GO:0000287">
    <property type="term" value="F:magnesium ion binding"/>
    <property type="evidence" value="ECO:0007669"/>
    <property type="project" value="TreeGrafter"/>
</dbReference>
<evidence type="ECO:0000256" key="2">
    <source>
        <dbReference type="ARBA" id="ARBA00005135"/>
    </source>
</evidence>
<dbReference type="InterPro" id="IPR023214">
    <property type="entry name" value="HAD_sf"/>
</dbReference>
<dbReference type="NCBIfam" id="TIGR01488">
    <property type="entry name" value="HAD-SF-IB"/>
    <property type="match status" value="1"/>
</dbReference>
<evidence type="ECO:0000256" key="1">
    <source>
        <dbReference type="ARBA" id="ARBA00001946"/>
    </source>
</evidence>
<evidence type="ECO:0000256" key="3">
    <source>
        <dbReference type="ARBA" id="ARBA00009184"/>
    </source>
</evidence>
<evidence type="ECO:0000256" key="6">
    <source>
        <dbReference type="ARBA" id="ARBA00022605"/>
    </source>
</evidence>
<dbReference type="NCBIfam" id="TIGR00338">
    <property type="entry name" value="serB"/>
    <property type="match status" value="1"/>
</dbReference>
<evidence type="ECO:0000313" key="13">
    <source>
        <dbReference type="Proteomes" id="UP000749559"/>
    </source>
</evidence>
<comment type="caution">
    <text evidence="12">The sequence shown here is derived from an EMBL/GenBank/DDBJ whole genome shotgun (WGS) entry which is preliminary data.</text>
</comment>
<dbReference type="Pfam" id="PF00702">
    <property type="entry name" value="Hydrolase"/>
    <property type="match status" value="1"/>
</dbReference>
<reference evidence="12" key="1">
    <citation type="submission" date="2022-03" db="EMBL/GenBank/DDBJ databases">
        <authorList>
            <person name="Martin C."/>
        </authorList>
    </citation>
    <scope>NUCLEOTIDE SEQUENCE</scope>
</reference>
<evidence type="ECO:0000313" key="12">
    <source>
        <dbReference type="EMBL" id="CAH1801987.1"/>
    </source>
</evidence>
<dbReference type="InterPro" id="IPR050582">
    <property type="entry name" value="HAD-like_SerB"/>
</dbReference>
<evidence type="ECO:0000256" key="7">
    <source>
        <dbReference type="ARBA" id="ARBA00022723"/>
    </source>
</evidence>
<proteinExistence type="inferred from homology"/>
<evidence type="ECO:0000256" key="9">
    <source>
        <dbReference type="ARBA" id="ARBA00022842"/>
    </source>
</evidence>
<dbReference type="Gene3D" id="3.40.50.1000">
    <property type="entry name" value="HAD superfamily/HAD-like"/>
    <property type="match status" value="1"/>
</dbReference>
<protein>
    <recommendedName>
        <fullName evidence="5">Phosphoserine phosphatase</fullName>
        <ecNumber evidence="4">3.1.3.3</ecNumber>
    </recommendedName>
    <alternativeName>
        <fullName evidence="11">O-phosphoserine phosphohydrolase</fullName>
    </alternativeName>
</protein>
<name>A0A8J1TM92_OWEFU</name>
<dbReference type="Gene3D" id="1.10.150.210">
    <property type="entry name" value="Phosphoserine phosphatase, domain 2"/>
    <property type="match status" value="1"/>
</dbReference>
<keyword evidence="7" id="KW-0479">Metal-binding</keyword>
<dbReference type="GO" id="GO:0036424">
    <property type="term" value="F:L-phosphoserine phosphatase activity"/>
    <property type="evidence" value="ECO:0007669"/>
    <property type="project" value="InterPro"/>
</dbReference>
<comment type="cofactor">
    <cofactor evidence="1">
        <name>Mg(2+)</name>
        <dbReference type="ChEBI" id="CHEBI:18420"/>
    </cofactor>
</comment>
<dbReference type="EMBL" id="CAIIXF020000012">
    <property type="protein sequence ID" value="CAH1801987.1"/>
    <property type="molecule type" value="Genomic_DNA"/>
</dbReference>
<sequence length="262" mass="29138">MRFYQLGTQIFQFFQSLFRSLPSVKMTTTRAQTKEMWRTADAVCFDVDSTVIQNEGIDELAAFVGAGDKVSELTKKAMGGGMTFREALSIRLKIIRPSINQLTDFINHRPPALTPGISTLVSLLHQRGVDVYLISGGFRELIEPVAKILNIPNDNLFCNRIKFYYDGDYAGFDEHQPTSESGGKGRVINLLKSKYDYKKLVMIGDGATDMEASPPADAFIGFGGNVQRPAVKKGAPWFIENFQELINELDGTAEDNSDDMES</sequence>
<dbReference type="Proteomes" id="UP000749559">
    <property type="component" value="Unassembled WGS sequence"/>
</dbReference>
<keyword evidence="10" id="KW-0718">Serine biosynthesis</keyword>
<accession>A0A8J1TM92</accession>
<evidence type="ECO:0000256" key="11">
    <source>
        <dbReference type="ARBA" id="ARBA00031693"/>
    </source>
</evidence>
<dbReference type="FunFam" id="3.40.50.1000:FF:000077">
    <property type="entry name" value="Phosphoserine phosphatase, chloroplastic"/>
    <property type="match status" value="1"/>
</dbReference>
<dbReference type="OrthoDB" id="27226at2759"/>
<dbReference type="GO" id="GO:0005737">
    <property type="term" value="C:cytoplasm"/>
    <property type="evidence" value="ECO:0007669"/>
    <property type="project" value="TreeGrafter"/>
</dbReference>
<organism evidence="12 13">
    <name type="scientific">Owenia fusiformis</name>
    <name type="common">Polychaete worm</name>
    <dbReference type="NCBI Taxonomy" id="6347"/>
    <lineage>
        <taxon>Eukaryota</taxon>
        <taxon>Metazoa</taxon>
        <taxon>Spiralia</taxon>
        <taxon>Lophotrochozoa</taxon>
        <taxon>Annelida</taxon>
        <taxon>Polychaeta</taxon>
        <taxon>Sedentaria</taxon>
        <taxon>Canalipalpata</taxon>
        <taxon>Sabellida</taxon>
        <taxon>Oweniida</taxon>
        <taxon>Oweniidae</taxon>
        <taxon>Owenia</taxon>
    </lineage>
</organism>
<dbReference type="UniPathway" id="UPA00135">
    <property type="reaction ID" value="UER00198"/>
</dbReference>
<dbReference type="AlphaFoldDB" id="A0A8J1TM92"/>
<comment type="similarity">
    <text evidence="3">Belongs to the HAD-like hydrolase superfamily. SerB family.</text>
</comment>
<keyword evidence="13" id="KW-1185">Reference proteome</keyword>
<evidence type="ECO:0000256" key="10">
    <source>
        <dbReference type="ARBA" id="ARBA00023299"/>
    </source>
</evidence>
<dbReference type="PANTHER" id="PTHR43344:SF2">
    <property type="entry name" value="PHOSPHOSERINE PHOSPHATASE"/>
    <property type="match status" value="1"/>
</dbReference>
<keyword evidence="9" id="KW-0460">Magnesium</keyword>
<comment type="pathway">
    <text evidence="2">Amino-acid biosynthesis; L-serine biosynthesis; L-serine from 3-phospho-D-glycerate: step 3/3.</text>
</comment>
<dbReference type="SUPFAM" id="SSF56784">
    <property type="entry name" value="HAD-like"/>
    <property type="match status" value="1"/>
</dbReference>
<keyword evidence="6" id="KW-0028">Amino-acid biosynthesis</keyword>
<dbReference type="InterPro" id="IPR004469">
    <property type="entry name" value="PSP"/>
</dbReference>
<keyword evidence="8" id="KW-0378">Hydrolase</keyword>
<dbReference type="GO" id="GO:0006564">
    <property type="term" value="P:L-serine biosynthetic process"/>
    <property type="evidence" value="ECO:0007669"/>
    <property type="project" value="UniProtKB-KW"/>
</dbReference>
<dbReference type="EC" id="3.1.3.3" evidence="4"/>
<evidence type="ECO:0000256" key="5">
    <source>
        <dbReference type="ARBA" id="ARBA00015196"/>
    </source>
</evidence>
<evidence type="ECO:0000256" key="8">
    <source>
        <dbReference type="ARBA" id="ARBA00022801"/>
    </source>
</evidence>
<dbReference type="InterPro" id="IPR036412">
    <property type="entry name" value="HAD-like_sf"/>
</dbReference>
<dbReference type="CDD" id="cd04309">
    <property type="entry name" value="HAD_PSP_eu"/>
    <property type="match status" value="1"/>
</dbReference>
<evidence type="ECO:0000256" key="4">
    <source>
        <dbReference type="ARBA" id="ARBA00012640"/>
    </source>
</evidence>
<gene>
    <name evidence="12" type="ORF">OFUS_LOCUS25713</name>
</gene>
<dbReference type="PANTHER" id="PTHR43344">
    <property type="entry name" value="PHOSPHOSERINE PHOSPHATASE"/>
    <property type="match status" value="1"/>
</dbReference>